<dbReference type="PROSITE" id="PS51891">
    <property type="entry name" value="CENP_V_GFA"/>
    <property type="match status" value="1"/>
</dbReference>
<dbReference type="InterPro" id="IPR006913">
    <property type="entry name" value="CENP-V/GFA"/>
</dbReference>
<dbReference type="RefSeq" id="WP_097524359.1">
    <property type="nucleotide sequence ID" value="NZ_CP024310.1"/>
</dbReference>
<proteinExistence type="inferred from homology"/>
<comment type="similarity">
    <text evidence="1">Belongs to the Gfa family.</text>
</comment>
<dbReference type="GO" id="GO:0016846">
    <property type="term" value="F:carbon-sulfur lyase activity"/>
    <property type="evidence" value="ECO:0007669"/>
    <property type="project" value="InterPro"/>
</dbReference>
<dbReference type="Gene3D" id="2.170.150.70">
    <property type="match status" value="1"/>
</dbReference>
<protein>
    <submittedName>
        <fullName evidence="5">GFA family glutathione-dependent formaldehyde-activating protein</fullName>
    </submittedName>
</protein>
<evidence type="ECO:0000259" key="4">
    <source>
        <dbReference type="PROSITE" id="PS51891"/>
    </source>
</evidence>
<dbReference type="PANTHER" id="PTHR28620:SF1">
    <property type="entry name" value="CENP-V_GFA DOMAIN-CONTAINING PROTEIN"/>
    <property type="match status" value="1"/>
</dbReference>
<sequence>MKKAYHGSCHCRAVRFSANLDLAPEGERSEPSRPGVWWTTTFRCNCSSCLKARFWKIFVTPKDFSLLSGEEALAEYRFGERSIRHVFCKHCGVRPFASADFEMLGGPFHAVNIACLDDATDEELANAPIVYEDGRHDAWDRAPAVTGYL</sequence>
<evidence type="ECO:0000313" key="6">
    <source>
        <dbReference type="Proteomes" id="UP000239340"/>
    </source>
</evidence>
<dbReference type="GO" id="GO:0046872">
    <property type="term" value="F:metal ion binding"/>
    <property type="evidence" value="ECO:0007669"/>
    <property type="project" value="UniProtKB-KW"/>
</dbReference>
<dbReference type="EMBL" id="CP024310">
    <property type="protein sequence ID" value="AUX80529.1"/>
    <property type="molecule type" value="Genomic_DNA"/>
</dbReference>
<dbReference type="PANTHER" id="PTHR28620">
    <property type="entry name" value="CENTROMERE PROTEIN V"/>
    <property type="match status" value="1"/>
</dbReference>
<evidence type="ECO:0000313" key="5">
    <source>
        <dbReference type="EMBL" id="AUX80529.1"/>
    </source>
</evidence>
<geneLocation type="plasmid" evidence="6">
    <name>psfrenxt3c</name>
</geneLocation>
<evidence type="ECO:0000256" key="2">
    <source>
        <dbReference type="ARBA" id="ARBA00022723"/>
    </source>
</evidence>
<dbReference type="InterPro" id="IPR011057">
    <property type="entry name" value="Mss4-like_sf"/>
</dbReference>
<evidence type="ECO:0000256" key="1">
    <source>
        <dbReference type="ARBA" id="ARBA00005495"/>
    </source>
</evidence>
<accession>A0A2L0HHJ9</accession>
<dbReference type="Proteomes" id="UP000239340">
    <property type="component" value="Plasmid pSfreNXT3c"/>
</dbReference>
<organism evidence="5 6">
    <name type="scientific">Rhizobium fredii</name>
    <name type="common">Sinorhizobium fredii</name>
    <dbReference type="NCBI Taxonomy" id="380"/>
    <lineage>
        <taxon>Bacteria</taxon>
        <taxon>Pseudomonadati</taxon>
        <taxon>Pseudomonadota</taxon>
        <taxon>Alphaproteobacteria</taxon>
        <taxon>Hyphomicrobiales</taxon>
        <taxon>Rhizobiaceae</taxon>
        <taxon>Sinorhizobium/Ensifer group</taxon>
        <taxon>Sinorhizobium</taxon>
    </lineage>
</organism>
<reference evidence="5 6" key="1">
    <citation type="submission" date="2017-10" db="EMBL/GenBank/DDBJ databases">
        <title>Analysis of the genome sequences of Rhizobium populations associated to common bean (phaseolus vulgaris).</title>
        <authorList>
            <person name="Bustos P."/>
            <person name="Santamaria R.I."/>
            <person name="Miranda-Sanchez F."/>
            <person name="Perez-Carrascal O."/>
            <person name="Juarez S."/>
            <person name="Lozano L."/>
            <person name="Martinez-Flores I."/>
            <person name="Vinuesa P."/>
            <person name="Martinez-Romero E."/>
            <person name="Cevallos M.A."/>
            <person name="Romero D."/>
            <person name="Davila G."/>
            <person name="Gonzalez V."/>
        </authorList>
    </citation>
    <scope>NUCLEOTIDE SEQUENCE [LARGE SCALE GENOMIC DNA]</scope>
    <source>
        <strain evidence="5 6">NXT3</strain>
        <plasmid evidence="6">Plasmid psfrenxt3c</plasmid>
    </source>
</reference>
<dbReference type="AlphaFoldDB" id="A0A2L0HHJ9"/>
<feature type="domain" description="CENP-V/GFA" evidence="4">
    <location>
        <begin position="5"/>
        <end position="140"/>
    </location>
</feature>
<keyword evidence="5" id="KW-0614">Plasmid</keyword>
<keyword evidence="2" id="KW-0479">Metal-binding</keyword>
<gene>
    <name evidence="5" type="ORF">NXT3_PC01377</name>
</gene>
<dbReference type="InterPro" id="IPR052355">
    <property type="entry name" value="CENP-V-like"/>
</dbReference>
<keyword evidence="3" id="KW-0862">Zinc</keyword>
<evidence type="ECO:0000256" key="3">
    <source>
        <dbReference type="ARBA" id="ARBA00022833"/>
    </source>
</evidence>
<dbReference type="SUPFAM" id="SSF51316">
    <property type="entry name" value="Mss4-like"/>
    <property type="match status" value="1"/>
</dbReference>
<dbReference type="Pfam" id="PF04828">
    <property type="entry name" value="GFA"/>
    <property type="match status" value="1"/>
</dbReference>
<name>A0A2L0HHJ9_RHIFR</name>